<dbReference type="PANTHER" id="PTHR30332:SF24">
    <property type="entry name" value="SECRETIN GSPD-RELATED"/>
    <property type="match status" value="1"/>
</dbReference>
<proteinExistence type="inferred from homology"/>
<feature type="domain" description="GspD-like N0" evidence="13">
    <location>
        <begin position="55"/>
        <end position="125"/>
    </location>
</feature>
<gene>
    <name evidence="14" type="ORF">dnm_093330</name>
</gene>
<dbReference type="KEGG" id="dmm:dnm_093330"/>
<evidence type="ECO:0000313" key="14">
    <source>
        <dbReference type="EMBL" id="QTA93232.1"/>
    </source>
</evidence>
<reference evidence="14" key="1">
    <citation type="journal article" date="2021" name="Microb. Physiol.">
        <title>Proteogenomic Insights into the Physiology of Marine, Sulfate-Reducing, Filamentous Desulfonema limicola and Desulfonema magnum.</title>
        <authorList>
            <person name="Schnaars V."/>
            <person name="Wohlbrand L."/>
            <person name="Scheve S."/>
            <person name="Hinrichs C."/>
            <person name="Reinhardt R."/>
            <person name="Rabus R."/>
        </authorList>
    </citation>
    <scope>NUCLEOTIDE SEQUENCE</scope>
    <source>
        <strain evidence="14">4be13</strain>
    </source>
</reference>
<keyword evidence="3 10" id="KW-0813">Transport</keyword>
<keyword evidence="7" id="KW-0653">Protein transport</keyword>
<feature type="domain" description="NolW-like" evidence="12">
    <location>
        <begin position="294"/>
        <end position="371"/>
    </location>
</feature>
<dbReference type="GO" id="GO:0015627">
    <property type="term" value="C:type II protein secretion system complex"/>
    <property type="evidence" value="ECO:0007669"/>
    <property type="project" value="InterPro"/>
</dbReference>
<dbReference type="Pfam" id="PF21305">
    <property type="entry name" value="type_II_gspD_N0"/>
    <property type="match status" value="1"/>
</dbReference>
<dbReference type="PRINTS" id="PR00811">
    <property type="entry name" value="BCTERIALGSPD"/>
</dbReference>
<dbReference type="InterPro" id="IPR001775">
    <property type="entry name" value="GspD/PilQ"/>
</dbReference>
<evidence type="ECO:0000256" key="4">
    <source>
        <dbReference type="ARBA" id="ARBA00022452"/>
    </source>
</evidence>
<accession>A0A975BXM9</accession>
<evidence type="ECO:0000256" key="3">
    <source>
        <dbReference type="ARBA" id="ARBA00022448"/>
    </source>
</evidence>
<protein>
    <submittedName>
        <fullName evidence="14">General secretion pathway protein D, GspD-like</fullName>
    </submittedName>
</protein>
<dbReference type="EMBL" id="CP061800">
    <property type="protein sequence ID" value="QTA93232.1"/>
    <property type="molecule type" value="Genomic_DNA"/>
</dbReference>
<keyword evidence="4" id="KW-1134">Transmembrane beta strand</keyword>
<name>A0A975BXM9_9BACT</name>
<dbReference type="NCBIfam" id="TIGR02517">
    <property type="entry name" value="type_II_gspD"/>
    <property type="match status" value="1"/>
</dbReference>
<evidence type="ECO:0000256" key="2">
    <source>
        <dbReference type="ARBA" id="ARBA00006980"/>
    </source>
</evidence>
<evidence type="ECO:0000256" key="5">
    <source>
        <dbReference type="ARBA" id="ARBA00022692"/>
    </source>
</evidence>
<dbReference type="AlphaFoldDB" id="A0A975BXM9"/>
<dbReference type="GO" id="GO:0015628">
    <property type="term" value="P:protein secretion by the type II secretion system"/>
    <property type="evidence" value="ECO:0007669"/>
    <property type="project" value="InterPro"/>
</dbReference>
<evidence type="ECO:0000256" key="1">
    <source>
        <dbReference type="ARBA" id="ARBA00004442"/>
    </source>
</evidence>
<evidence type="ECO:0000256" key="8">
    <source>
        <dbReference type="ARBA" id="ARBA00023136"/>
    </source>
</evidence>
<dbReference type="RefSeq" id="WP_207680268.1">
    <property type="nucleotide sequence ID" value="NZ_CP061800.1"/>
</dbReference>
<dbReference type="InterPro" id="IPR049371">
    <property type="entry name" value="GspD-like_N0"/>
</dbReference>
<evidence type="ECO:0000256" key="9">
    <source>
        <dbReference type="ARBA" id="ARBA00023237"/>
    </source>
</evidence>
<evidence type="ECO:0000259" key="11">
    <source>
        <dbReference type="Pfam" id="PF00263"/>
    </source>
</evidence>
<dbReference type="InterPro" id="IPR050810">
    <property type="entry name" value="Bact_Secretion_Sys_Channel"/>
</dbReference>
<dbReference type="InterPro" id="IPR013356">
    <property type="entry name" value="T2SS_GspD"/>
</dbReference>
<dbReference type="Pfam" id="PF00263">
    <property type="entry name" value="Secretin"/>
    <property type="match status" value="1"/>
</dbReference>
<feature type="domain" description="Type II/III secretion system secretin-like" evidence="11">
    <location>
        <begin position="466"/>
        <end position="629"/>
    </location>
</feature>
<keyword evidence="5" id="KW-0812">Transmembrane</keyword>
<dbReference type="Proteomes" id="UP000663722">
    <property type="component" value="Chromosome"/>
</dbReference>
<feature type="domain" description="NolW-like" evidence="12">
    <location>
        <begin position="153"/>
        <end position="212"/>
    </location>
</feature>
<comment type="similarity">
    <text evidence="2">Belongs to the bacterial secretin family. GSP D subfamily.</text>
</comment>
<evidence type="ECO:0000313" key="15">
    <source>
        <dbReference type="Proteomes" id="UP000663722"/>
    </source>
</evidence>
<dbReference type="Pfam" id="PF03958">
    <property type="entry name" value="Secretin_N"/>
    <property type="match status" value="3"/>
</dbReference>
<evidence type="ECO:0000256" key="7">
    <source>
        <dbReference type="ARBA" id="ARBA00022927"/>
    </source>
</evidence>
<organism evidence="14 15">
    <name type="scientific">Desulfonema magnum</name>
    <dbReference type="NCBI Taxonomy" id="45655"/>
    <lineage>
        <taxon>Bacteria</taxon>
        <taxon>Pseudomonadati</taxon>
        <taxon>Thermodesulfobacteriota</taxon>
        <taxon>Desulfobacteria</taxon>
        <taxon>Desulfobacterales</taxon>
        <taxon>Desulfococcaceae</taxon>
        <taxon>Desulfonema</taxon>
    </lineage>
</organism>
<dbReference type="Gene3D" id="3.30.1370.120">
    <property type="match status" value="3"/>
</dbReference>
<dbReference type="InterPro" id="IPR004846">
    <property type="entry name" value="T2SS/T3SS_dom"/>
</dbReference>
<feature type="domain" description="NolW-like" evidence="12">
    <location>
        <begin position="218"/>
        <end position="285"/>
    </location>
</feature>
<dbReference type="InterPro" id="IPR005644">
    <property type="entry name" value="NolW-like"/>
</dbReference>
<evidence type="ECO:0000256" key="10">
    <source>
        <dbReference type="RuleBase" id="RU004004"/>
    </source>
</evidence>
<evidence type="ECO:0000259" key="13">
    <source>
        <dbReference type="Pfam" id="PF21305"/>
    </source>
</evidence>
<keyword evidence="9" id="KW-0998">Cell outer membrane</keyword>
<keyword evidence="6" id="KW-0732">Signal</keyword>
<dbReference type="PANTHER" id="PTHR30332">
    <property type="entry name" value="PROBABLE GENERAL SECRETION PATHWAY PROTEIN D"/>
    <property type="match status" value="1"/>
</dbReference>
<evidence type="ECO:0000259" key="12">
    <source>
        <dbReference type="Pfam" id="PF03958"/>
    </source>
</evidence>
<dbReference type="InterPro" id="IPR038591">
    <property type="entry name" value="NolW-like_sf"/>
</dbReference>
<evidence type="ECO:0000256" key="6">
    <source>
        <dbReference type="ARBA" id="ARBA00022729"/>
    </source>
</evidence>
<keyword evidence="8" id="KW-0472">Membrane</keyword>
<sequence>MNFSIKFFGIFSLSVRGLKTIALFVLIFLMLTSQLSLAQKSGKSSGKSEEMYISLNLTDVDIGEFIRLVSKVTKKNFIIDDRVKGKVTIISPEKKISAKELYKVFESVLEVHGYATVEAGEVTKIVSSGDARSKNIETMVEETWRSSEDKLVTQLMPLKYAETREISRLFKPLVSKNSNILAYAPTNTLIITDIYSNIKRLLKILKKIDVPGVGQEISVIPLEHSDATKLVRLLTTVFQQKRTKKKRTTDTIKFVADERTNTIVSLASEDDTLRIKDLIARLDKELPRGTENIRVYYLEYATAEDLAKVLQSLSTKQKRTSTKKGKKQAPIVSEATNITADKATNSLIIMAEKDDYIVLEEVIKKLDIPRAMVYIECLIMEVNVDKEFNLGTEWMAMGEASHDGTDGGFGGGFSGGGDSPYSNIKGLAVGAGGIGVLPSGFSLGIFSEAIEIGGVKFPNLSTMIQAYKKDKNTHILSTPQLLTTDNEEASITVGKNVPYQTKTGTTSTSESYNTYEYKDVAITLKVTPQISRDRMIRLKIAQEVSKLDTTAQSGDERPTTLKRTIDTTVIVQDKNTIALGGLIDDSFSLTEYKVPCLGDIPGLGWLFKSISKGREKTNLFVFLTPHVIENPAEAEEIFLKKKEHIDTVEEGGIKMYNQQNLEEALPEPVE</sequence>
<comment type="subcellular location">
    <subcellularLocation>
        <location evidence="1 10">Cell outer membrane</location>
    </subcellularLocation>
</comment>
<dbReference type="GO" id="GO:0009279">
    <property type="term" value="C:cell outer membrane"/>
    <property type="evidence" value="ECO:0007669"/>
    <property type="project" value="UniProtKB-SubCell"/>
</dbReference>
<keyword evidence="15" id="KW-1185">Reference proteome</keyword>